<sequence length="356" mass="36441">MLDYRAFDILDPKVRQIAQALLTTPAHEVAVLLACPAGGLGEDQARGAALGVATLTEDAAFEVVLVDAVALASGASEVTDFLDFLEQFFIDEGFVVAGIDVALVDDVPQVVRVTEHLVQLVGGHGMDMGVAGGRAGGQAEVGHGGFEAFDAVLASGVQFPGFMHKGGALGIEGDGGDLLAADVGFGVEVAEFGAADGAAVGGFVGHLGGDVEAVHGVHEAVHDIKHALHRGGGGAFAEVIFDGDQADAELLELSDVDGGVKMISEGARPVVGDDVLDAGMGVDVGEHLLERRSVLDVLGGDAALDERWMYQFAADGVDLGDAFILLGGDGQPVGVDVEGSVELPFRGHSEVDQRRC</sequence>
<name>A0A1J0VPE9_9NOCA</name>
<dbReference type="KEGG" id="nsl:BOX37_07800"/>
<evidence type="ECO:0000313" key="1">
    <source>
        <dbReference type="EMBL" id="APE33889.1"/>
    </source>
</evidence>
<dbReference type="AlphaFoldDB" id="A0A1J0VPE9"/>
<reference evidence="1" key="1">
    <citation type="submission" date="2016-11" db="EMBL/GenBank/DDBJ databases">
        <authorList>
            <person name="Jaros S."/>
            <person name="Januszkiewicz K."/>
            <person name="Wedrychowicz H."/>
        </authorList>
    </citation>
    <scope>NUCLEOTIDE SEQUENCE [LARGE SCALE GENOMIC DNA]</scope>
    <source>
        <strain evidence="1">Y48</strain>
    </source>
</reference>
<keyword evidence="2" id="KW-1185">Reference proteome</keyword>
<protein>
    <submittedName>
        <fullName evidence="1">Uncharacterized protein</fullName>
    </submittedName>
</protein>
<accession>A0A1J0VPE9</accession>
<organism evidence="1 2">
    <name type="scientific">Nocardia mangyaensis</name>
    <dbReference type="NCBI Taxonomy" id="2213200"/>
    <lineage>
        <taxon>Bacteria</taxon>
        <taxon>Bacillati</taxon>
        <taxon>Actinomycetota</taxon>
        <taxon>Actinomycetes</taxon>
        <taxon>Mycobacteriales</taxon>
        <taxon>Nocardiaceae</taxon>
        <taxon>Nocardia</taxon>
    </lineage>
</organism>
<dbReference type="Proteomes" id="UP000183810">
    <property type="component" value="Chromosome"/>
</dbReference>
<gene>
    <name evidence="1" type="ORF">BOX37_07800</name>
</gene>
<evidence type="ECO:0000313" key="2">
    <source>
        <dbReference type="Proteomes" id="UP000183810"/>
    </source>
</evidence>
<proteinExistence type="predicted"/>
<dbReference type="EMBL" id="CP018082">
    <property type="protein sequence ID" value="APE33889.1"/>
    <property type="molecule type" value="Genomic_DNA"/>
</dbReference>